<dbReference type="AlphaFoldDB" id="A0A3E2GT21"/>
<evidence type="ECO:0000313" key="4">
    <source>
        <dbReference type="Proteomes" id="UP000258309"/>
    </source>
</evidence>
<dbReference type="Pfam" id="PF10397">
    <property type="entry name" value="ADSL_C"/>
    <property type="match status" value="1"/>
</dbReference>
<dbReference type="CDD" id="cd01597">
    <property type="entry name" value="pCLME"/>
    <property type="match status" value="1"/>
</dbReference>
<name>A0A3E2GT21_SCYLI</name>
<dbReference type="InterPro" id="IPR019468">
    <property type="entry name" value="AdenyloSucc_lyase_C"/>
</dbReference>
<organism evidence="3 4">
    <name type="scientific">Scytalidium lignicola</name>
    <name type="common">Hyphomycete</name>
    <dbReference type="NCBI Taxonomy" id="5539"/>
    <lineage>
        <taxon>Eukaryota</taxon>
        <taxon>Fungi</taxon>
        <taxon>Dikarya</taxon>
        <taxon>Ascomycota</taxon>
        <taxon>Pezizomycotina</taxon>
        <taxon>Leotiomycetes</taxon>
        <taxon>Leotiomycetes incertae sedis</taxon>
        <taxon>Scytalidium</taxon>
    </lineage>
</organism>
<dbReference type="InterPro" id="IPR008948">
    <property type="entry name" value="L-Aspartase-like"/>
</dbReference>
<protein>
    <recommendedName>
        <fullName evidence="2">Adenylosuccinate lyase C-terminal domain-containing protein</fullName>
    </recommendedName>
</protein>
<comment type="caution">
    <text evidence="3">The sequence shown here is derived from an EMBL/GenBank/DDBJ whole genome shotgun (WGS) entry which is preliminary data.</text>
</comment>
<gene>
    <name evidence="3" type="ORF">B7463_g12104</name>
</gene>
<dbReference type="SMART" id="SM00998">
    <property type="entry name" value="ADSL_C"/>
    <property type="match status" value="1"/>
</dbReference>
<dbReference type="PANTHER" id="PTHR43172">
    <property type="entry name" value="ADENYLOSUCCINATE LYASE"/>
    <property type="match status" value="1"/>
</dbReference>
<feature type="domain" description="Adenylosuccinate lyase C-terminal" evidence="2">
    <location>
        <begin position="373"/>
        <end position="451"/>
    </location>
</feature>
<dbReference type="InterPro" id="IPR000362">
    <property type="entry name" value="Fumarate_lyase_fam"/>
</dbReference>
<dbReference type="OMA" id="HTQRDEW"/>
<sequence length="461" mass="50520">MTSVQDSLIFGNIYSHPPAAKIWSDTTRTQYFLDLEGALARVQGRLGVIPEDAANAISEACTSLAFIDWDELRLQTELVGFPVLPLVKQLAKHVSEKHAGLGEWVHWGAMSQDITDTAIILQLRDTLRIVEELLTAIRGGLAQLCAKYKTTPMAARSNLSPTIPMTAGFKFARLLATFNRHETRLEELRKRLLVLQLGGASGNLTALAFNGGPEIGYRCQEALAKELDLQIPDIAWHAERDRIADFGFFMTSLTSTCAKFAQDVALEMQSEVAEMSEPFTKHRGGSSAMPHRRNPITASAILATATSVRHMGGALSESMLSTHEHDSGPCEVEWIALPHISALGCACLRHTRELVEGIKIDPTTMLRNLNANGGAYASETIMMALAPKMGRQRAHDLMYDVCHEAMQKGTSLFDVLSTKPESSIIPQEDLKTLCDPSTYLGMSESMVDAVLSHMETNVSKV</sequence>
<evidence type="ECO:0000259" key="2">
    <source>
        <dbReference type="SMART" id="SM00998"/>
    </source>
</evidence>
<dbReference type="PANTHER" id="PTHR43172:SF2">
    <property type="entry name" value="ADENYLOSUCCINATE LYASE C-TERMINAL DOMAIN-CONTAINING PROTEIN"/>
    <property type="match status" value="1"/>
</dbReference>
<dbReference type="GO" id="GO:0003824">
    <property type="term" value="F:catalytic activity"/>
    <property type="evidence" value="ECO:0007669"/>
    <property type="project" value="InterPro"/>
</dbReference>
<dbReference type="PRINTS" id="PR00149">
    <property type="entry name" value="FUMRATELYASE"/>
</dbReference>
<reference evidence="3 4" key="1">
    <citation type="submission" date="2018-05" db="EMBL/GenBank/DDBJ databases">
        <title>Draft genome sequence of Scytalidium lignicola DSM 105466, a ubiquitous saprotrophic fungus.</title>
        <authorList>
            <person name="Buettner E."/>
            <person name="Gebauer A.M."/>
            <person name="Hofrichter M."/>
            <person name="Liers C."/>
            <person name="Kellner H."/>
        </authorList>
    </citation>
    <scope>NUCLEOTIDE SEQUENCE [LARGE SCALE GENOMIC DNA]</scope>
    <source>
        <strain evidence="3 4">DSM 105466</strain>
    </source>
</reference>
<dbReference type="STRING" id="5539.A0A3E2GT21"/>
<dbReference type="InterPro" id="IPR022761">
    <property type="entry name" value="Fumarate_lyase_N"/>
</dbReference>
<dbReference type="Gene3D" id="1.10.40.30">
    <property type="entry name" value="Fumarase/aspartase (C-terminal domain)"/>
    <property type="match status" value="1"/>
</dbReference>
<dbReference type="Proteomes" id="UP000258309">
    <property type="component" value="Unassembled WGS sequence"/>
</dbReference>
<dbReference type="InterPro" id="IPR024083">
    <property type="entry name" value="Fumarase/histidase_N"/>
</dbReference>
<dbReference type="EMBL" id="NCSJ02000482">
    <property type="protein sequence ID" value="RFU24236.1"/>
    <property type="molecule type" value="Genomic_DNA"/>
</dbReference>
<dbReference type="Gene3D" id="1.10.275.10">
    <property type="entry name" value="Fumarase/aspartase (N-terminal domain)"/>
    <property type="match status" value="1"/>
</dbReference>
<dbReference type="Pfam" id="PF00206">
    <property type="entry name" value="Lyase_1"/>
    <property type="match status" value="1"/>
</dbReference>
<dbReference type="OrthoDB" id="406045at2759"/>
<accession>A0A3E2GT21</accession>
<feature type="non-terminal residue" evidence="3">
    <location>
        <position position="1"/>
    </location>
</feature>
<evidence type="ECO:0000256" key="1">
    <source>
        <dbReference type="ARBA" id="ARBA00034772"/>
    </source>
</evidence>
<proteinExistence type="inferred from homology"/>
<dbReference type="Gene3D" id="1.20.200.10">
    <property type="entry name" value="Fumarase/aspartase (Central domain)"/>
    <property type="match status" value="1"/>
</dbReference>
<comment type="similarity">
    <text evidence="1">Belongs to the class-II fumarase/aspartase family.</text>
</comment>
<feature type="non-terminal residue" evidence="3">
    <location>
        <position position="461"/>
    </location>
</feature>
<evidence type="ECO:0000313" key="3">
    <source>
        <dbReference type="EMBL" id="RFU24236.1"/>
    </source>
</evidence>
<dbReference type="SUPFAM" id="SSF48557">
    <property type="entry name" value="L-aspartase-like"/>
    <property type="match status" value="1"/>
</dbReference>
<keyword evidence="4" id="KW-1185">Reference proteome</keyword>